<dbReference type="AlphaFoldDB" id="A0A8X6TKA8"/>
<feature type="region of interest" description="Disordered" evidence="1">
    <location>
        <begin position="40"/>
        <end position="62"/>
    </location>
</feature>
<reference evidence="2" key="1">
    <citation type="submission" date="2020-08" db="EMBL/GenBank/DDBJ databases">
        <title>Multicomponent nature underlies the extraordinary mechanical properties of spider dragline silk.</title>
        <authorList>
            <person name="Kono N."/>
            <person name="Nakamura H."/>
            <person name="Mori M."/>
            <person name="Yoshida Y."/>
            <person name="Ohtoshi R."/>
            <person name="Malay A.D."/>
            <person name="Moran D.A.P."/>
            <person name="Tomita M."/>
            <person name="Numata K."/>
            <person name="Arakawa K."/>
        </authorList>
    </citation>
    <scope>NUCLEOTIDE SEQUENCE</scope>
</reference>
<protein>
    <submittedName>
        <fullName evidence="2">Uncharacterized protein</fullName>
    </submittedName>
</protein>
<sequence length="84" mass="9441">MLNSRKRNLFTEAEAAAPAVPIQSEEAARVCFLERTKDSGHGEGIPYAHQPNNPKDPDQQVPPQKIMDLRGELKLILLQYIEES</sequence>
<dbReference type="Proteomes" id="UP000887013">
    <property type="component" value="Unassembled WGS sequence"/>
</dbReference>
<keyword evidence="3" id="KW-1185">Reference proteome</keyword>
<evidence type="ECO:0000256" key="1">
    <source>
        <dbReference type="SAM" id="MobiDB-lite"/>
    </source>
</evidence>
<name>A0A8X6TKA8_NEPPI</name>
<dbReference type="EMBL" id="BMAW01104922">
    <property type="protein sequence ID" value="GFT16996.1"/>
    <property type="molecule type" value="Genomic_DNA"/>
</dbReference>
<comment type="caution">
    <text evidence="2">The sequence shown here is derived from an EMBL/GenBank/DDBJ whole genome shotgun (WGS) entry which is preliminary data.</text>
</comment>
<organism evidence="2 3">
    <name type="scientific">Nephila pilipes</name>
    <name type="common">Giant wood spider</name>
    <name type="synonym">Nephila maculata</name>
    <dbReference type="NCBI Taxonomy" id="299642"/>
    <lineage>
        <taxon>Eukaryota</taxon>
        <taxon>Metazoa</taxon>
        <taxon>Ecdysozoa</taxon>
        <taxon>Arthropoda</taxon>
        <taxon>Chelicerata</taxon>
        <taxon>Arachnida</taxon>
        <taxon>Araneae</taxon>
        <taxon>Araneomorphae</taxon>
        <taxon>Entelegynae</taxon>
        <taxon>Araneoidea</taxon>
        <taxon>Nephilidae</taxon>
        <taxon>Nephila</taxon>
    </lineage>
</organism>
<gene>
    <name evidence="2" type="ORF">NPIL_333291</name>
</gene>
<proteinExistence type="predicted"/>
<accession>A0A8X6TKA8</accession>
<evidence type="ECO:0000313" key="2">
    <source>
        <dbReference type="EMBL" id="GFT16996.1"/>
    </source>
</evidence>
<evidence type="ECO:0000313" key="3">
    <source>
        <dbReference type="Proteomes" id="UP000887013"/>
    </source>
</evidence>